<sequence length="80" mass="9425">MPKRSRTLVSCFSNGIIEITIRGQPYEFDSIVHWEVYACPCKYNPEDIALYLYIQTLTNEYNFQADEEELVTIEEELNLL</sequence>
<organism evidence="1">
    <name type="scientific">viral metagenome</name>
    <dbReference type="NCBI Taxonomy" id="1070528"/>
    <lineage>
        <taxon>unclassified sequences</taxon>
        <taxon>metagenomes</taxon>
        <taxon>organismal metagenomes</taxon>
    </lineage>
</organism>
<dbReference type="AlphaFoldDB" id="A0A6C0CV59"/>
<accession>A0A6C0CV59</accession>
<name>A0A6C0CV59_9ZZZZ</name>
<evidence type="ECO:0000313" key="1">
    <source>
        <dbReference type="EMBL" id="QHT07395.1"/>
    </source>
</evidence>
<protein>
    <submittedName>
        <fullName evidence="1">Uncharacterized protein</fullName>
    </submittedName>
</protein>
<dbReference type="EMBL" id="MN739481">
    <property type="protein sequence ID" value="QHT07395.1"/>
    <property type="molecule type" value="Genomic_DNA"/>
</dbReference>
<reference evidence="1" key="1">
    <citation type="journal article" date="2020" name="Nature">
        <title>Giant virus diversity and host interactions through global metagenomics.</title>
        <authorList>
            <person name="Schulz F."/>
            <person name="Roux S."/>
            <person name="Paez-Espino D."/>
            <person name="Jungbluth S."/>
            <person name="Walsh D.A."/>
            <person name="Denef V.J."/>
            <person name="McMahon K.D."/>
            <person name="Konstantinidis K.T."/>
            <person name="Eloe-Fadrosh E.A."/>
            <person name="Kyrpides N.C."/>
            <person name="Woyke T."/>
        </authorList>
    </citation>
    <scope>NUCLEOTIDE SEQUENCE</scope>
    <source>
        <strain evidence="1">GVMAG-M-3300021963-12</strain>
    </source>
</reference>
<proteinExistence type="predicted"/>